<dbReference type="InterPro" id="IPR009057">
    <property type="entry name" value="Homeodomain-like_sf"/>
</dbReference>
<feature type="DNA-binding region" description="H-T-H motif" evidence="4">
    <location>
        <begin position="56"/>
        <end position="75"/>
    </location>
</feature>
<evidence type="ECO:0000256" key="1">
    <source>
        <dbReference type="ARBA" id="ARBA00023015"/>
    </source>
</evidence>
<comment type="caution">
    <text evidence="7">The sequence shown here is derived from an EMBL/GenBank/DDBJ whole genome shotgun (WGS) entry which is preliminary data.</text>
</comment>
<feature type="region of interest" description="Disordered" evidence="5">
    <location>
        <begin position="1"/>
        <end position="32"/>
    </location>
</feature>
<dbReference type="Proteomes" id="UP001551695">
    <property type="component" value="Unassembled WGS sequence"/>
</dbReference>
<sequence>MDSAPATVHSPETGESDPASDPVALSRRERKKLQTRRAIHDAAVRLFAERGFAGTTVTDITEAADVSPRTFFSHFAAKEDVLFGDRASAVALFEAELSEQPPEVDAFTAVRRTALNGLINRETPTEQMRLAARLLHDDRSLVGSLAERFAGLEEGFAAVIARRGGDPSVVDSHSRLLAACLLAVVRTGLTVWHTDRSDDTLEEVVEELFDLLGAGLRGDIPRA</sequence>
<proteinExistence type="predicted"/>
<keyword evidence="2 4" id="KW-0238">DNA-binding</keyword>
<dbReference type="PROSITE" id="PS01081">
    <property type="entry name" value="HTH_TETR_1"/>
    <property type="match status" value="1"/>
</dbReference>
<evidence type="ECO:0000256" key="3">
    <source>
        <dbReference type="ARBA" id="ARBA00023163"/>
    </source>
</evidence>
<dbReference type="Pfam" id="PF00440">
    <property type="entry name" value="TetR_N"/>
    <property type="match status" value="1"/>
</dbReference>
<feature type="domain" description="HTH tetR-type" evidence="6">
    <location>
        <begin position="33"/>
        <end position="93"/>
    </location>
</feature>
<dbReference type="InterPro" id="IPR023772">
    <property type="entry name" value="DNA-bd_HTH_TetR-type_CS"/>
</dbReference>
<dbReference type="InterPro" id="IPR041347">
    <property type="entry name" value="MftR_C"/>
</dbReference>
<evidence type="ECO:0000256" key="2">
    <source>
        <dbReference type="ARBA" id="ARBA00023125"/>
    </source>
</evidence>
<evidence type="ECO:0000256" key="5">
    <source>
        <dbReference type="SAM" id="MobiDB-lite"/>
    </source>
</evidence>
<organism evidence="7 8">
    <name type="scientific">Nocardia aurea</name>
    <dbReference type="NCBI Taxonomy" id="2144174"/>
    <lineage>
        <taxon>Bacteria</taxon>
        <taxon>Bacillati</taxon>
        <taxon>Actinomycetota</taxon>
        <taxon>Actinomycetes</taxon>
        <taxon>Mycobacteriales</taxon>
        <taxon>Nocardiaceae</taxon>
        <taxon>Nocardia</taxon>
    </lineage>
</organism>
<protein>
    <submittedName>
        <fullName evidence="7">TetR family transcriptional regulator</fullName>
    </submittedName>
</protein>
<evidence type="ECO:0000256" key="4">
    <source>
        <dbReference type="PROSITE-ProRule" id="PRU00335"/>
    </source>
</evidence>
<dbReference type="PROSITE" id="PS50977">
    <property type="entry name" value="HTH_TETR_2"/>
    <property type="match status" value="1"/>
</dbReference>
<dbReference type="Gene3D" id="1.10.357.10">
    <property type="entry name" value="Tetracycline Repressor, domain 2"/>
    <property type="match status" value="1"/>
</dbReference>
<keyword evidence="8" id="KW-1185">Reference proteome</keyword>
<dbReference type="Gene3D" id="1.10.10.60">
    <property type="entry name" value="Homeodomain-like"/>
    <property type="match status" value="1"/>
</dbReference>
<accession>A0ABV3FRI0</accession>
<keyword evidence="3" id="KW-0804">Transcription</keyword>
<evidence type="ECO:0000259" key="6">
    <source>
        <dbReference type="PROSITE" id="PS50977"/>
    </source>
</evidence>
<reference evidence="7 8" key="1">
    <citation type="submission" date="2024-06" db="EMBL/GenBank/DDBJ databases">
        <title>The Natural Products Discovery Center: Release of the First 8490 Sequenced Strains for Exploring Actinobacteria Biosynthetic Diversity.</title>
        <authorList>
            <person name="Kalkreuter E."/>
            <person name="Kautsar S.A."/>
            <person name="Yang D."/>
            <person name="Bader C.D."/>
            <person name="Teijaro C.N."/>
            <person name="Fluegel L."/>
            <person name="Davis C.M."/>
            <person name="Simpson J.R."/>
            <person name="Lauterbach L."/>
            <person name="Steele A.D."/>
            <person name="Gui C."/>
            <person name="Meng S."/>
            <person name="Li G."/>
            <person name="Viehrig K."/>
            <person name="Ye F."/>
            <person name="Su P."/>
            <person name="Kiefer A.F."/>
            <person name="Nichols A."/>
            <person name="Cepeda A.J."/>
            <person name="Yan W."/>
            <person name="Fan B."/>
            <person name="Jiang Y."/>
            <person name="Adhikari A."/>
            <person name="Zheng C.-J."/>
            <person name="Schuster L."/>
            <person name="Cowan T.M."/>
            <person name="Smanski M.J."/>
            <person name="Chevrette M.G."/>
            <person name="De Carvalho L.P.S."/>
            <person name="Shen B."/>
        </authorList>
    </citation>
    <scope>NUCLEOTIDE SEQUENCE [LARGE SCALE GENOMIC DNA]</scope>
    <source>
        <strain evidence="7 8">NPDC050403</strain>
    </source>
</reference>
<dbReference type="SUPFAM" id="SSF46689">
    <property type="entry name" value="Homeodomain-like"/>
    <property type="match status" value="1"/>
</dbReference>
<dbReference type="InterPro" id="IPR050109">
    <property type="entry name" value="HTH-type_TetR-like_transc_reg"/>
</dbReference>
<dbReference type="PANTHER" id="PTHR30055">
    <property type="entry name" value="HTH-TYPE TRANSCRIPTIONAL REGULATOR RUTR"/>
    <property type="match status" value="1"/>
</dbReference>
<keyword evidence="1" id="KW-0805">Transcription regulation</keyword>
<gene>
    <name evidence="7" type="ORF">AB0I48_10760</name>
</gene>
<dbReference type="RefSeq" id="WP_355084855.1">
    <property type="nucleotide sequence ID" value="NZ_JBEXKW010000011.1"/>
</dbReference>
<dbReference type="InterPro" id="IPR001647">
    <property type="entry name" value="HTH_TetR"/>
</dbReference>
<name>A0ABV3FRI0_9NOCA</name>
<dbReference type="EMBL" id="JBFAKC010000004">
    <property type="protein sequence ID" value="MEV0708036.1"/>
    <property type="molecule type" value="Genomic_DNA"/>
</dbReference>
<evidence type="ECO:0000313" key="7">
    <source>
        <dbReference type="EMBL" id="MEV0708036.1"/>
    </source>
</evidence>
<dbReference type="Pfam" id="PF17754">
    <property type="entry name" value="TetR_C_14"/>
    <property type="match status" value="1"/>
</dbReference>
<dbReference type="PRINTS" id="PR00455">
    <property type="entry name" value="HTHTETR"/>
</dbReference>
<evidence type="ECO:0000313" key="8">
    <source>
        <dbReference type="Proteomes" id="UP001551695"/>
    </source>
</evidence>
<dbReference type="PANTHER" id="PTHR30055:SF238">
    <property type="entry name" value="MYCOFACTOCIN BIOSYNTHESIS TRANSCRIPTIONAL REGULATOR MFTR-RELATED"/>
    <property type="match status" value="1"/>
</dbReference>